<feature type="compositionally biased region" description="Basic and acidic residues" evidence="1">
    <location>
        <begin position="1"/>
        <end position="12"/>
    </location>
</feature>
<evidence type="ECO:0000313" key="4">
    <source>
        <dbReference type="Proteomes" id="UP000772434"/>
    </source>
</evidence>
<feature type="compositionally biased region" description="Basic residues" evidence="1">
    <location>
        <begin position="48"/>
        <end position="60"/>
    </location>
</feature>
<name>A0A9P5U368_9AGAR</name>
<sequence length="245" mass="27146">MKKTDKEMKFVKQQEPCSSQLTSPSQSSKRKAEAEIALPYGNDDRAATLKKLKFTKRRPRTSPPKIMTAVASTSTSSSDPAPKQNSSPPSLPKFQSSPSQLTFRAHLKSLRSSMPSHVPQSPSGWAGFPLVQIRRDLLNNLYGMGTQQLLVRIARDRNPLPPFTSRSSDRHVIFPNLDRNPLPQKRGDPGFIITARLESAMTLEQCSLFIKTSSKVAIWDYLGEYKLTPSGKIGGKFGTQCKSLA</sequence>
<feature type="domain" description="DUF6697" evidence="2">
    <location>
        <begin position="133"/>
        <end position="232"/>
    </location>
</feature>
<dbReference type="AlphaFoldDB" id="A0A9P5U368"/>
<protein>
    <recommendedName>
        <fullName evidence="2">DUF6697 domain-containing protein</fullName>
    </recommendedName>
</protein>
<keyword evidence="4" id="KW-1185">Reference proteome</keyword>
<dbReference type="InterPro" id="IPR046520">
    <property type="entry name" value="DUF6697"/>
</dbReference>
<dbReference type="EMBL" id="JADNRY010000104">
    <property type="protein sequence ID" value="KAF9065400.1"/>
    <property type="molecule type" value="Genomic_DNA"/>
</dbReference>
<comment type="caution">
    <text evidence="3">The sequence shown here is derived from an EMBL/GenBank/DDBJ whole genome shotgun (WGS) entry which is preliminary data.</text>
</comment>
<proteinExistence type="predicted"/>
<evidence type="ECO:0000313" key="3">
    <source>
        <dbReference type="EMBL" id="KAF9065400.1"/>
    </source>
</evidence>
<gene>
    <name evidence="3" type="ORF">BDP27DRAFT_58330</name>
</gene>
<dbReference type="Proteomes" id="UP000772434">
    <property type="component" value="Unassembled WGS sequence"/>
</dbReference>
<feature type="region of interest" description="Disordered" evidence="1">
    <location>
        <begin position="1"/>
        <end position="99"/>
    </location>
</feature>
<dbReference type="OrthoDB" id="3176940at2759"/>
<dbReference type="Pfam" id="PF20411">
    <property type="entry name" value="DUF6697"/>
    <property type="match status" value="1"/>
</dbReference>
<organism evidence="3 4">
    <name type="scientific">Rhodocollybia butyracea</name>
    <dbReference type="NCBI Taxonomy" id="206335"/>
    <lineage>
        <taxon>Eukaryota</taxon>
        <taxon>Fungi</taxon>
        <taxon>Dikarya</taxon>
        <taxon>Basidiomycota</taxon>
        <taxon>Agaricomycotina</taxon>
        <taxon>Agaricomycetes</taxon>
        <taxon>Agaricomycetidae</taxon>
        <taxon>Agaricales</taxon>
        <taxon>Marasmiineae</taxon>
        <taxon>Omphalotaceae</taxon>
        <taxon>Rhodocollybia</taxon>
    </lineage>
</organism>
<feature type="compositionally biased region" description="Low complexity" evidence="1">
    <location>
        <begin position="18"/>
        <end position="27"/>
    </location>
</feature>
<accession>A0A9P5U368</accession>
<evidence type="ECO:0000256" key="1">
    <source>
        <dbReference type="SAM" id="MobiDB-lite"/>
    </source>
</evidence>
<reference evidence="3" key="1">
    <citation type="submission" date="2020-11" db="EMBL/GenBank/DDBJ databases">
        <authorList>
            <consortium name="DOE Joint Genome Institute"/>
            <person name="Ahrendt S."/>
            <person name="Riley R."/>
            <person name="Andreopoulos W."/>
            <person name="Labutti K."/>
            <person name="Pangilinan J."/>
            <person name="Ruiz-Duenas F.J."/>
            <person name="Barrasa J.M."/>
            <person name="Sanchez-Garcia M."/>
            <person name="Camarero S."/>
            <person name="Miyauchi S."/>
            <person name="Serrano A."/>
            <person name="Linde D."/>
            <person name="Babiker R."/>
            <person name="Drula E."/>
            <person name="Ayuso-Fernandez I."/>
            <person name="Pacheco R."/>
            <person name="Padilla G."/>
            <person name="Ferreira P."/>
            <person name="Barriuso J."/>
            <person name="Kellner H."/>
            <person name="Castanera R."/>
            <person name="Alfaro M."/>
            <person name="Ramirez L."/>
            <person name="Pisabarro A.G."/>
            <person name="Kuo A."/>
            <person name="Tritt A."/>
            <person name="Lipzen A."/>
            <person name="He G."/>
            <person name="Yan M."/>
            <person name="Ng V."/>
            <person name="Cullen D."/>
            <person name="Martin F."/>
            <person name="Rosso M.-N."/>
            <person name="Henrissat B."/>
            <person name="Hibbett D."/>
            <person name="Martinez A.T."/>
            <person name="Grigoriev I.V."/>
        </authorList>
    </citation>
    <scope>NUCLEOTIDE SEQUENCE</scope>
    <source>
        <strain evidence="3">AH 40177</strain>
    </source>
</reference>
<feature type="compositionally biased region" description="Polar residues" evidence="1">
    <location>
        <begin position="83"/>
        <end position="99"/>
    </location>
</feature>
<evidence type="ECO:0000259" key="2">
    <source>
        <dbReference type="Pfam" id="PF20411"/>
    </source>
</evidence>